<proteinExistence type="predicted"/>
<dbReference type="InterPro" id="IPR010693">
    <property type="entry name" value="Divergent_4Fe-4S_mono-cluster"/>
</dbReference>
<dbReference type="InterPro" id="IPR036102">
    <property type="entry name" value="OsmC/Ohrsf"/>
</dbReference>
<dbReference type="OrthoDB" id="9791538at2"/>
<accession>A0A0E9N7V1</accession>
<dbReference type="InterPro" id="IPR003718">
    <property type="entry name" value="OsmC/Ohr_fam"/>
</dbReference>
<dbReference type="PANTHER" id="PTHR39624">
    <property type="entry name" value="PROTEIN INVOLVED IN RIMO-MEDIATED BETA-METHYLTHIOLATION OF RIBOSOMAL PROTEIN S12 YCAO"/>
    <property type="match status" value="1"/>
</dbReference>
<dbReference type="STRING" id="1220578.FPE01S_05_01350"/>
<comment type="caution">
    <text evidence="2">The sequence shown here is derived from an EMBL/GenBank/DDBJ whole genome shotgun (WGS) entry which is preliminary data.</text>
</comment>
<dbReference type="Pfam" id="PF02566">
    <property type="entry name" value="OsmC"/>
    <property type="match status" value="1"/>
</dbReference>
<evidence type="ECO:0000313" key="3">
    <source>
        <dbReference type="Proteomes" id="UP000033121"/>
    </source>
</evidence>
<name>A0A0E9N7V1_9BACT</name>
<dbReference type="Pfam" id="PF06902">
    <property type="entry name" value="Fer4_19"/>
    <property type="match status" value="1"/>
</dbReference>
<dbReference type="Proteomes" id="UP000033121">
    <property type="component" value="Unassembled WGS sequence"/>
</dbReference>
<reference evidence="2 3" key="1">
    <citation type="submission" date="2015-04" db="EMBL/GenBank/DDBJ databases">
        <title>Whole genome shotgun sequence of Flavihumibacter petaseus NBRC 106054.</title>
        <authorList>
            <person name="Miyazawa S."/>
            <person name="Hosoyama A."/>
            <person name="Hashimoto M."/>
            <person name="Noguchi M."/>
            <person name="Tsuchikane K."/>
            <person name="Ohji S."/>
            <person name="Yamazoe A."/>
            <person name="Ichikawa N."/>
            <person name="Kimura A."/>
            <person name="Fujita N."/>
        </authorList>
    </citation>
    <scope>NUCLEOTIDE SEQUENCE [LARGE SCALE GENOMIC DNA]</scope>
    <source>
        <strain evidence="2 3">NBRC 106054</strain>
    </source>
</reference>
<gene>
    <name evidence="2" type="ORF">FPE01S_05_01350</name>
</gene>
<sequence>MKYKLDKPVQGSIGTEKYQCSIEWRNGKFVADEPESLGGKDTGPDPYTLLLSSLASCKLITLRMYIDRKGWNIERIAINANMYQEVKDGVTTNIIDCDIVFLSEVSEEQKLKLQEIAKNCPISKIMQSDVKVRTFVFRTGDTKTIKYGNEEITVLWKPEFCQHSTRCWTQLPQVFKPSQKKWIEPDGAPADRIEQQVAHCPSGALVFQKNGEKEA</sequence>
<protein>
    <recommendedName>
        <fullName evidence="1">Divergent 4Fe-4S mono-cluster domain-containing protein</fullName>
    </recommendedName>
</protein>
<evidence type="ECO:0000259" key="1">
    <source>
        <dbReference type="Pfam" id="PF06902"/>
    </source>
</evidence>
<organism evidence="2 3">
    <name type="scientific">Flavihumibacter petaseus NBRC 106054</name>
    <dbReference type="NCBI Taxonomy" id="1220578"/>
    <lineage>
        <taxon>Bacteria</taxon>
        <taxon>Pseudomonadati</taxon>
        <taxon>Bacteroidota</taxon>
        <taxon>Chitinophagia</taxon>
        <taxon>Chitinophagales</taxon>
        <taxon>Chitinophagaceae</taxon>
        <taxon>Flavihumibacter</taxon>
    </lineage>
</organism>
<dbReference type="InterPro" id="IPR015946">
    <property type="entry name" value="KH_dom-like_a/b"/>
</dbReference>
<dbReference type="Gene3D" id="3.30.300.20">
    <property type="match status" value="1"/>
</dbReference>
<dbReference type="RefSeq" id="WP_052956118.1">
    <property type="nucleotide sequence ID" value="NZ_BBWV01000005.1"/>
</dbReference>
<dbReference type="PANTHER" id="PTHR39624:SF2">
    <property type="entry name" value="OSMC-LIKE PROTEIN"/>
    <property type="match status" value="1"/>
</dbReference>
<feature type="domain" description="Divergent 4Fe-4S mono-cluster" evidence="1">
    <location>
        <begin position="147"/>
        <end position="208"/>
    </location>
</feature>
<dbReference type="AlphaFoldDB" id="A0A0E9N7V1"/>
<evidence type="ECO:0000313" key="2">
    <source>
        <dbReference type="EMBL" id="GAO45440.1"/>
    </source>
</evidence>
<dbReference type="SUPFAM" id="SSF82784">
    <property type="entry name" value="OsmC-like"/>
    <property type="match status" value="1"/>
</dbReference>
<keyword evidence="3" id="KW-1185">Reference proteome</keyword>
<dbReference type="EMBL" id="BBWV01000005">
    <property type="protein sequence ID" value="GAO45440.1"/>
    <property type="molecule type" value="Genomic_DNA"/>
</dbReference>